<proteinExistence type="predicted"/>
<dbReference type="GO" id="GO:0016787">
    <property type="term" value="F:hydrolase activity"/>
    <property type="evidence" value="ECO:0007669"/>
    <property type="project" value="UniProtKB-KW"/>
</dbReference>
<dbReference type="Proteomes" id="UP000255277">
    <property type="component" value="Unassembled WGS sequence"/>
</dbReference>
<keyword evidence="1" id="KW-0378">Hydrolase</keyword>
<dbReference type="EMBL" id="UHDK01000001">
    <property type="protein sequence ID" value="SUM31936.1"/>
    <property type="molecule type" value="Genomic_DNA"/>
</dbReference>
<keyword evidence="1" id="KW-0547">Nucleotide-binding</keyword>
<dbReference type="GO" id="GO:0005524">
    <property type="term" value="F:ATP binding"/>
    <property type="evidence" value="ECO:0007669"/>
    <property type="project" value="UniProtKB-KW"/>
</dbReference>
<protein>
    <submittedName>
        <fullName evidence="1">Glycine betaine ABC transport system, ATP-binding protein OpuAA</fullName>
        <ecNumber evidence="1">3.6.3.32</ecNumber>
    </submittedName>
</protein>
<sequence length="77" mass="9122">MTIKENIAQVPQMKKWKEQDIETRIDELLNMVGLDPTVYKERKPDEIIWWATTTCWGSKGALLQIHPLYSWMSHLVH</sequence>
<evidence type="ECO:0000313" key="1">
    <source>
        <dbReference type="EMBL" id="SUM31936.1"/>
    </source>
</evidence>
<accession>A0A380FF12</accession>
<evidence type="ECO:0000313" key="2">
    <source>
        <dbReference type="Proteomes" id="UP000255277"/>
    </source>
</evidence>
<dbReference type="AlphaFoldDB" id="A0A380FF12"/>
<dbReference type="EC" id="3.6.3.32" evidence="1"/>
<name>A0A380FF12_STAGA</name>
<keyword evidence="1" id="KW-0067">ATP-binding</keyword>
<organism evidence="1 2">
    <name type="scientific">Staphylococcus gallinarum</name>
    <dbReference type="NCBI Taxonomy" id="1293"/>
    <lineage>
        <taxon>Bacteria</taxon>
        <taxon>Bacillati</taxon>
        <taxon>Bacillota</taxon>
        <taxon>Bacilli</taxon>
        <taxon>Bacillales</taxon>
        <taxon>Staphylococcaceae</taxon>
        <taxon>Staphylococcus</taxon>
    </lineage>
</organism>
<reference evidence="1 2" key="1">
    <citation type="submission" date="2018-06" db="EMBL/GenBank/DDBJ databases">
        <authorList>
            <consortium name="Pathogen Informatics"/>
            <person name="Doyle S."/>
        </authorList>
    </citation>
    <scope>NUCLEOTIDE SEQUENCE [LARGE SCALE GENOMIC DNA]</scope>
    <source>
        <strain evidence="1 2">NCTC12195</strain>
    </source>
</reference>
<gene>
    <name evidence="1" type="ORF">NCTC12195_01373</name>
</gene>